<feature type="transmembrane region" description="Helical" evidence="8">
    <location>
        <begin position="20"/>
        <end position="40"/>
    </location>
</feature>
<keyword evidence="1 6" id="KW-0808">Transferase</keyword>
<dbReference type="Proteomes" id="UP000472267">
    <property type="component" value="Chromosome 4"/>
</dbReference>
<dbReference type="Gene3D" id="3.40.50.300">
    <property type="entry name" value="P-loop containing nucleotide triphosphate hydrolases"/>
    <property type="match status" value="1"/>
</dbReference>
<dbReference type="AlphaFoldDB" id="A0A672J2K7"/>
<feature type="disulfide bond" evidence="5">
    <location>
        <begin position="305"/>
        <end position="318"/>
    </location>
</feature>
<protein>
    <recommendedName>
        <fullName evidence="6">Sulfotransferase</fullName>
        <ecNumber evidence="6">2.8.2.-</ecNumber>
    </recommendedName>
</protein>
<evidence type="ECO:0000256" key="1">
    <source>
        <dbReference type="ARBA" id="ARBA00022679"/>
    </source>
</evidence>
<feature type="binding site" evidence="4">
    <location>
        <position position="304"/>
    </location>
    <ligand>
        <name>3'-phosphoadenylyl sulfate</name>
        <dbReference type="ChEBI" id="CHEBI:58339"/>
    </ligand>
</feature>
<feature type="binding site" evidence="4">
    <location>
        <position position="205"/>
    </location>
    <ligand>
        <name>3'-phosphoadenylyl sulfate</name>
        <dbReference type="ChEBI" id="CHEBI:58339"/>
    </ligand>
</feature>
<reference evidence="10" key="3">
    <citation type="submission" date="2025-09" db="UniProtKB">
        <authorList>
            <consortium name="Ensembl"/>
        </authorList>
    </citation>
    <scope>IDENTIFICATION</scope>
</reference>
<feature type="compositionally biased region" description="Acidic residues" evidence="7">
    <location>
        <begin position="80"/>
        <end position="92"/>
    </location>
</feature>
<comment type="similarity">
    <text evidence="6">Belongs to the sulfotransferase 1 family.</text>
</comment>
<dbReference type="PANTHER" id="PTHR10605">
    <property type="entry name" value="HEPARAN SULFATE SULFOTRANSFERASE"/>
    <property type="match status" value="1"/>
</dbReference>
<dbReference type="InterPro" id="IPR027417">
    <property type="entry name" value="P-loop_NTPase"/>
</dbReference>
<evidence type="ECO:0000256" key="6">
    <source>
        <dbReference type="RuleBase" id="RU361155"/>
    </source>
</evidence>
<dbReference type="PANTHER" id="PTHR10605:SF31">
    <property type="entry name" value="SULFOTRANSFERASE"/>
    <property type="match status" value="1"/>
</dbReference>
<reference evidence="10" key="1">
    <citation type="submission" date="2019-06" db="EMBL/GenBank/DDBJ databases">
        <authorList>
            <consortium name="Wellcome Sanger Institute Data Sharing"/>
        </authorList>
    </citation>
    <scope>NUCLEOTIDE SEQUENCE [LARGE SCALE GENOMIC DNA]</scope>
</reference>
<feature type="binding site" evidence="4">
    <location>
        <begin position="323"/>
        <end position="327"/>
    </location>
    <ligand>
        <name>3'-phosphoadenylyl sulfate</name>
        <dbReference type="ChEBI" id="CHEBI:58339"/>
    </ligand>
</feature>
<evidence type="ECO:0000256" key="7">
    <source>
        <dbReference type="SAM" id="MobiDB-lite"/>
    </source>
</evidence>
<keyword evidence="2" id="KW-0325">Glycoprotein</keyword>
<evidence type="ECO:0000313" key="11">
    <source>
        <dbReference type="Proteomes" id="UP000472267"/>
    </source>
</evidence>
<name>A0A672J2K7_SALFA</name>
<keyword evidence="8" id="KW-1133">Transmembrane helix</keyword>
<accession>A0A672J2K7</accession>
<dbReference type="GO" id="GO:0008467">
    <property type="term" value="F:[heparan sulfate]-glucosamine 3-sulfotransferase activity"/>
    <property type="evidence" value="ECO:0007669"/>
    <property type="project" value="TreeGrafter"/>
</dbReference>
<feature type="domain" description="Sulfotransferase" evidence="9">
    <location>
        <begin position="106"/>
        <end position="344"/>
    </location>
</feature>
<gene>
    <name evidence="10" type="primary">hs3st3b1a</name>
</gene>
<dbReference type="SUPFAM" id="SSF52540">
    <property type="entry name" value="P-loop containing nucleoside triphosphate hydrolases"/>
    <property type="match status" value="1"/>
</dbReference>
<dbReference type="FunFam" id="3.40.50.300:FF:002997">
    <property type="entry name" value="Sulfotransferase"/>
    <property type="match status" value="1"/>
</dbReference>
<evidence type="ECO:0000256" key="3">
    <source>
        <dbReference type="PIRSR" id="PIRSR637359-1"/>
    </source>
</evidence>
<evidence type="ECO:0000256" key="8">
    <source>
        <dbReference type="SAM" id="Phobius"/>
    </source>
</evidence>
<evidence type="ECO:0000256" key="4">
    <source>
        <dbReference type="PIRSR" id="PIRSR637359-2"/>
    </source>
</evidence>
<keyword evidence="8" id="KW-0472">Membrane</keyword>
<feature type="active site" description="For sulfotransferase activity" evidence="3">
    <location>
        <position position="115"/>
    </location>
</feature>
<keyword evidence="8" id="KW-0812">Transmembrane</keyword>
<dbReference type="OrthoDB" id="411451at2759"/>
<evidence type="ECO:0000259" key="9">
    <source>
        <dbReference type="Pfam" id="PF00685"/>
    </source>
</evidence>
<feature type="binding site" evidence="4">
    <location>
        <begin position="115"/>
        <end position="119"/>
    </location>
    <ligand>
        <name>3'-phosphoadenylyl sulfate</name>
        <dbReference type="ChEBI" id="CHEBI:58339"/>
    </ligand>
</feature>
<proteinExistence type="inferred from homology"/>
<dbReference type="EC" id="2.8.2.-" evidence="6"/>
<keyword evidence="5" id="KW-1015">Disulfide bond</keyword>
<dbReference type="InterPro" id="IPR000863">
    <property type="entry name" value="Sulfotransferase_dom"/>
</dbReference>
<dbReference type="InterPro" id="IPR037359">
    <property type="entry name" value="NST/OST"/>
</dbReference>
<sequence>MECRVVVDTLRVFSSSRGRFKLFLFCIVLCLCGYLLYSYFDYISAARSLTHERQRAAFDNQHMSRGLLNNNDADAAGEEWDEVNGEVSEDEAASDRSKGPLSKKFPQAIIIGVKKGGTRALLEYLRLHPDIAAASGPEPHFFNRNYDKGLEWYRSLMPKSTEHQLTIEKTPGYFISKEAPARIHAMSKSMKLIVVVREPVTRAISDYTQILNKNPGMPSFESMTFKNMSAGGIDTEWSAIQIGLYAKHLMNWIQYFPLKQLLVVSGDRLVTDPADEVGRVQDFLGVRKLITEKNFFFDPDKGFYCLKKAEEDYSVSHCLGKTKGRTHPNIMPEVIQKLKQFYKPSNKIFYQMVGQDFGWDE</sequence>
<evidence type="ECO:0000313" key="10">
    <source>
        <dbReference type="Ensembl" id="ENSSFAP00005047280.1"/>
    </source>
</evidence>
<reference evidence="10" key="2">
    <citation type="submission" date="2025-08" db="UniProtKB">
        <authorList>
            <consortium name="Ensembl"/>
        </authorList>
    </citation>
    <scope>IDENTIFICATION</scope>
</reference>
<feature type="binding site" evidence="4">
    <location>
        <position position="197"/>
    </location>
    <ligand>
        <name>3'-phosphoadenylyl sulfate</name>
        <dbReference type="ChEBI" id="CHEBI:58339"/>
    </ligand>
</feature>
<dbReference type="InParanoid" id="A0A672J2K7"/>
<dbReference type="Ensembl" id="ENSSFAT00005048877.1">
    <property type="protein sequence ID" value="ENSSFAP00005047280.1"/>
    <property type="gene ID" value="ENSSFAG00005022994.1"/>
</dbReference>
<evidence type="ECO:0000256" key="5">
    <source>
        <dbReference type="PIRSR" id="PIRSR637359-3"/>
    </source>
</evidence>
<keyword evidence="11" id="KW-1185">Reference proteome</keyword>
<feature type="region of interest" description="Disordered" evidence="7">
    <location>
        <begin position="80"/>
        <end position="100"/>
    </location>
</feature>
<evidence type="ECO:0000256" key="2">
    <source>
        <dbReference type="ARBA" id="ARBA00023180"/>
    </source>
</evidence>
<dbReference type="Pfam" id="PF00685">
    <property type="entry name" value="Sulfotransfer_1"/>
    <property type="match status" value="1"/>
</dbReference>
<organism evidence="10 11">
    <name type="scientific">Salarias fasciatus</name>
    <name type="common">Jewelled blenny</name>
    <name type="synonym">Blennius fasciatus</name>
    <dbReference type="NCBI Taxonomy" id="181472"/>
    <lineage>
        <taxon>Eukaryota</taxon>
        <taxon>Metazoa</taxon>
        <taxon>Chordata</taxon>
        <taxon>Craniata</taxon>
        <taxon>Vertebrata</taxon>
        <taxon>Euteleostomi</taxon>
        <taxon>Actinopterygii</taxon>
        <taxon>Neopterygii</taxon>
        <taxon>Teleostei</taxon>
        <taxon>Neoteleostei</taxon>
        <taxon>Acanthomorphata</taxon>
        <taxon>Ovalentaria</taxon>
        <taxon>Blenniimorphae</taxon>
        <taxon>Blenniiformes</taxon>
        <taxon>Blennioidei</taxon>
        <taxon>Blenniidae</taxon>
        <taxon>Salariinae</taxon>
        <taxon>Salarias</taxon>
    </lineage>
</organism>
<dbReference type="OMA" id="DKGLHWY"/>